<dbReference type="OrthoDB" id="37488at10239"/>
<evidence type="ECO:0000313" key="1">
    <source>
        <dbReference type="EMBL" id="CUR44265.1"/>
    </source>
</evidence>
<dbReference type="EMBL" id="LN887844">
    <property type="protein sequence ID" value="CUR44265.1"/>
    <property type="molecule type" value="Genomic_DNA"/>
</dbReference>
<dbReference type="RefSeq" id="YP_009222644.1">
    <property type="nucleotide sequence ID" value="NC_029065.1"/>
</dbReference>
<name>A0A0S4L148_9CAUD</name>
<keyword evidence="2" id="KW-1185">Reference proteome</keyword>
<accession>A0A0S4L148</accession>
<sequence length="64" mass="7175">MSPREEAIADMKYAKSLGMTALKQHYMIWRGATVPYPSDVAEYASVVMEVYDKLDTDDCLLKGA</sequence>
<dbReference type="Proteomes" id="UP000204441">
    <property type="component" value="Genome"/>
</dbReference>
<evidence type="ECO:0000313" key="2">
    <source>
        <dbReference type="Proteomes" id="UP000204441"/>
    </source>
</evidence>
<gene>
    <name evidence="1" type="ORF">VCM_00046</name>
</gene>
<dbReference type="GeneID" id="26799016"/>
<proteinExistence type="predicted"/>
<dbReference type="KEGG" id="vg:26799016"/>
<reference evidence="2" key="1">
    <citation type="submission" date="2015-10" db="EMBL/GenBank/DDBJ databases">
        <authorList>
            <person name="Millard A."/>
        </authorList>
    </citation>
    <scope>NUCLEOTIDE SEQUENCE [LARGE SCALE GENOMIC DNA]</scope>
</reference>
<organism evidence="1 2">
    <name type="scientific">Pseudomonas phage VCM</name>
    <dbReference type="NCBI Taxonomy" id="1729937"/>
    <lineage>
        <taxon>Viruses</taxon>
        <taxon>Duplodnaviria</taxon>
        <taxon>Heunggongvirae</taxon>
        <taxon>Uroviricota</taxon>
        <taxon>Caudoviricetes</taxon>
        <taxon>Vandenendeviridae</taxon>
        <taxon>Gorskivirinae</taxon>
        <taxon>Kremarvirus</taxon>
        <taxon>Kremarvirus VCM</taxon>
        <taxon>Otagovirus VCM</taxon>
    </lineage>
</organism>
<protein>
    <submittedName>
        <fullName evidence="1">Uncharacterized protein</fullName>
    </submittedName>
</protein>